<dbReference type="PRINTS" id="PR00039">
    <property type="entry name" value="HTHLYSR"/>
</dbReference>
<dbReference type="GO" id="GO:0003700">
    <property type="term" value="F:DNA-binding transcription factor activity"/>
    <property type="evidence" value="ECO:0007669"/>
    <property type="project" value="InterPro"/>
</dbReference>
<feature type="domain" description="HTH lysR-type" evidence="5">
    <location>
        <begin position="3"/>
        <end position="60"/>
    </location>
</feature>
<keyword evidence="2" id="KW-0805">Transcription regulation</keyword>
<dbReference type="Proteomes" id="UP000004259">
    <property type="component" value="Unassembled WGS sequence"/>
</dbReference>
<dbReference type="OrthoDB" id="9778774at2"/>
<dbReference type="Gene3D" id="1.10.10.10">
    <property type="entry name" value="Winged helix-like DNA-binding domain superfamily/Winged helix DNA-binding domain"/>
    <property type="match status" value="1"/>
</dbReference>
<dbReference type="GO" id="GO:0003677">
    <property type="term" value="F:DNA binding"/>
    <property type="evidence" value="ECO:0007669"/>
    <property type="project" value="UniProtKB-KW"/>
</dbReference>
<dbReference type="GO" id="GO:0005829">
    <property type="term" value="C:cytosol"/>
    <property type="evidence" value="ECO:0007669"/>
    <property type="project" value="TreeGrafter"/>
</dbReference>
<comment type="caution">
    <text evidence="6">The sequence shown here is derived from an EMBL/GenBank/DDBJ whole genome shotgun (WGS) entry which is preliminary data.</text>
</comment>
<keyword evidence="7" id="KW-1185">Reference proteome</keyword>
<dbReference type="InterPro" id="IPR005119">
    <property type="entry name" value="LysR_subst-bd"/>
</dbReference>
<organism evidence="6 7">
    <name type="scientific">Ruminococcus albus 8</name>
    <dbReference type="NCBI Taxonomy" id="246199"/>
    <lineage>
        <taxon>Bacteria</taxon>
        <taxon>Bacillati</taxon>
        <taxon>Bacillota</taxon>
        <taxon>Clostridia</taxon>
        <taxon>Eubacteriales</taxon>
        <taxon>Oscillospiraceae</taxon>
        <taxon>Ruminococcus</taxon>
    </lineage>
</organism>
<gene>
    <name evidence="6" type="ORF">CUS_4990</name>
</gene>
<protein>
    <submittedName>
        <fullName evidence="6">LysR substrate binding domain protein</fullName>
    </submittedName>
</protein>
<keyword evidence="4" id="KW-0804">Transcription</keyword>
<proteinExistence type="inferred from homology"/>
<evidence type="ECO:0000256" key="4">
    <source>
        <dbReference type="ARBA" id="ARBA00023163"/>
    </source>
</evidence>
<dbReference type="AlphaFoldDB" id="E9SFE1"/>
<dbReference type="Gene3D" id="3.40.190.290">
    <property type="match status" value="1"/>
</dbReference>
<dbReference type="SUPFAM" id="SSF46785">
    <property type="entry name" value="Winged helix' DNA-binding domain"/>
    <property type="match status" value="1"/>
</dbReference>
<reference evidence="6 7" key="1">
    <citation type="submission" date="2011-02" db="EMBL/GenBank/DDBJ databases">
        <authorList>
            <person name="Nelson K.E."/>
            <person name="Sutton G."/>
            <person name="Torralba M."/>
            <person name="Durkin S."/>
            <person name="Harkins D."/>
            <person name="Montgomery R."/>
            <person name="Ziemer C."/>
            <person name="Klaassens E."/>
            <person name="Ocuiv P."/>
            <person name="Morrison M."/>
        </authorList>
    </citation>
    <scope>NUCLEOTIDE SEQUENCE [LARGE SCALE GENOMIC DNA]</scope>
    <source>
        <strain evidence="6 7">8</strain>
    </source>
</reference>
<evidence type="ECO:0000256" key="3">
    <source>
        <dbReference type="ARBA" id="ARBA00023125"/>
    </source>
</evidence>
<evidence type="ECO:0000259" key="5">
    <source>
        <dbReference type="PROSITE" id="PS50931"/>
    </source>
</evidence>
<evidence type="ECO:0000313" key="7">
    <source>
        <dbReference type="Proteomes" id="UP000004259"/>
    </source>
</evidence>
<dbReference type="InterPro" id="IPR000847">
    <property type="entry name" value="LysR_HTH_N"/>
</dbReference>
<dbReference type="PROSITE" id="PS50931">
    <property type="entry name" value="HTH_LYSR"/>
    <property type="match status" value="1"/>
</dbReference>
<sequence>MNISYDHYKIFYYVTKYGSITRAANALTLNQPNITRTIKTLEAELGCTLFERTNKGVRLTPEGERLYEHICTAVEQIQAGEEEVSLNKSLQNGIISIGATEVALRCFLLPILGAYHSKYPGVKLKICNYSTPQAITALQKGLVDLAVVTTPADEIGSLNALKICSFRETAICGHVFEHLAEKEVSIKEIAKYPLIALSTGTKTYEYYRDFFSENGLPFEPDIEVETADLILPMVQNGLGIGFVPEPFLDGNADNICRLKIKENMPTRYICLIKNNEYALSIASRELERSIRDKCRTMSMKG</sequence>
<evidence type="ECO:0000256" key="2">
    <source>
        <dbReference type="ARBA" id="ARBA00023015"/>
    </source>
</evidence>
<evidence type="ECO:0000256" key="1">
    <source>
        <dbReference type="ARBA" id="ARBA00009437"/>
    </source>
</evidence>
<keyword evidence="3" id="KW-0238">DNA-binding</keyword>
<dbReference type="InterPro" id="IPR036390">
    <property type="entry name" value="WH_DNA-bd_sf"/>
</dbReference>
<comment type="similarity">
    <text evidence="1">Belongs to the LysR transcriptional regulatory family.</text>
</comment>
<dbReference type="RefSeq" id="WP_002851792.1">
    <property type="nucleotide sequence ID" value="NZ_ADKM02000117.1"/>
</dbReference>
<dbReference type="EMBL" id="ADKM02000117">
    <property type="protein sequence ID" value="EGC01995.1"/>
    <property type="molecule type" value="Genomic_DNA"/>
</dbReference>
<dbReference type="SUPFAM" id="SSF53850">
    <property type="entry name" value="Periplasmic binding protein-like II"/>
    <property type="match status" value="1"/>
</dbReference>
<dbReference type="Pfam" id="PF03466">
    <property type="entry name" value="LysR_substrate"/>
    <property type="match status" value="1"/>
</dbReference>
<dbReference type="InterPro" id="IPR050950">
    <property type="entry name" value="HTH-type_LysR_regulators"/>
</dbReference>
<dbReference type="PANTHER" id="PTHR30419">
    <property type="entry name" value="HTH-TYPE TRANSCRIPTIONAL REGULATOR YBHD"/>
    <property type="match status" value="1"/>
</dbReference>
<dbReference type="Pfam" id="PF00126">
    <property type="entry name" value="HTH_1"/>
    <property type="match status" value="1"/>
</dbReference>
<evidence type="ECO:0000313" key="6">
    <source>
        <dbReference type="EMBL" id="EGC01995.1"/>
    </source>
</evidence>
<dbReference type="InterPro" id="IPR036388">
    <property type="entry name" value="WH-like_DNA-bd_sf"/>
</dbReference>
<dbReference type="CDD" id="cd05466">
    <property type="entry name" value="PBP2_LTTR_substrate"/>
    <property type="match status" value="1"/>
</dbReference>
<name>E9SFE1_RUMAL</name>
<dbReference type="FunFam" id="1.10.10.10:FF:000001">
    <property type="entry name" value="LysR family transcriptional regulator"/>
    <property type="match status" value="1"/>
</dbReference>
<accession>E9SFE1</accession>
<dbReference type="eggNOG" id="COG0583">
    <property type="taxonomic scope" value="Bacteria"/>
</dbReference>